<reference evidence="2" key="1">
    <citation type="journal article" date="2019" name="Environ. Microbiol.">
        <title>Fungal ecological strategies reflected in gene transcription - a case study of two litter decomposers.</title>
        <authorList>
            <person name="Barbi F."/>
            <person name="Kohler A."/>
            <person name="Barry K."/>
            <person name="Baskaran P."/>
            <person name="Daum C."/>
            <person name="Fauchery L."/>
            <person name="Ihrmark K."/>
            <person name="Kuo A."/>
            <person name="LaButti K."/>
            <person name="Lipzen A."/>
            <person name="Morin E."/>
            <person name="Grigoriev I.V."/>
            <person name="Henrissat B."/>
            <person name="Lindahl B."/>
            <person name="Martin F."/>
        </authorList>
    </citation>
    <scope>NUCLEOTIDE SEQUENCE</scope>
    <source>
        <strain evidence="2">JB14</strain>
    </source>
</reference>
<sequence>AAAAGRFALLLMATQSSPSFSRFMGFGLKSYSTSPSPRNRSSTNESDWYIPYNGPYEQPRPTYRREKEPNRDSWGDPVFEEGENDEEVVFDDVELRNRYGGRTRARTQSLSQAAQFLLALWIQAGSVWPLHDAPLSLMEPMFLLSLRISILILQEEWESLQFLVRVILATLLRRGGRAWIRWLQRKLSENLQQLVMKSITIRTARNRFPSPTTLRSTHSLQNSISTPDLRHAARATPRAKPPLPKGKDRWLSAETWPRFKVKQNKDLASGRIVSPPGSPVLGYFANGNGPQPGMASRVLAHSRSMIDLNAPPVAGPSRLAPDYSLRVPPLPEKPLPSPTSSNRPPRPKSWALDDLALPSPVPSLARVLEEGQILEHQRKKWQAQAVNSFQNHRARSLSRTRAKSLTNKQPKAKDTSRMEFLAARGLLGNQDVIPVTVVKPRQRSDSQTESRGTTAGTSSRHHHSSSLSKTLSRSSRTHSRNHSRSESIGKSAAKIVKQTASALCAFDDEGISPAEERPRDIEGVLQTNSTKLIKLADPAQLYIESPLSSRNGHSVSPTPSGISESRMGIALTTPPMTEETLESIRMPAHPYAQGGLSFYTPPYDLQSNARGGPYPSGSEQQQAVAKNQTLAPQSWHPYAKAGSSSRDSYQSEIKVVPRLRSDSNVPPPQKMWAQWSSGVVQEILPNEIQYSPYLPSTDDFQVRKQVRNSSPIYDTVGVGETLAWAAMQPYSRDSGIGTSEEHTPARVEQHDPELSRKPVQYDVTRPLYLQKAVPTSPLQVAVSSSTPVPPATPPRNDSSGNQSSNSSPPISPPPPLGSVDDLANFHDLFYRPNISRNVSAKESIAPPEIPWDVNSSGQRGSGLSSIARQLSEELDESHGSLKHSISLRSQSSLSALRQNSATGKLRMRTSWLSNRPFRFRIYFLTTIGIIDEFRLGHIESVTTPPAVSGENRVSFAGQMAFAMGEEAQQDHHDDESEDDEDEDAQLLSAHPTHSSLQPPSSVPTRSSYMTTSDASRMSGLSDFPDPPPQRMTPAHMSLLSSYFDDTITEKEIADVRAYGHVKPATRSRSGSVLNSRPEGQAPAKAPGDVPTPPYDRQEGKSSFDNDGNEEIDDLIASLSPL</sequence>
<feature type="region of interest" description="Disordered" evidence="1">
    <location>
        <begin position="733"/>
        <end position="759"/>
    </location>
</feature>
<accession>A0A6A4HEF3</accession>
<feature type="compositionally biased region" description="Basic and acidic residues" evidence="1">
    <location>
        <begin position="63"/>
        <end position="74"/>
    </location>
</feature>
<feature type="region of interest" description="Disordered" evidence="1">
    <location>
        <begin position="547"/>
        <end position="566"/>
    </location>
</feature>
<feature type="compositionally biased region" description="Low complexity" evidence="1">
    <location>
        <begin position="465"/>
        <end position="474"/>
    </location>
</feature>
<feature type="compositionally biased region" description="Basic and acidic residues" evidence="1">
    <location>
        <begin position="739"/>
        <end position="756"/>
    </location>
</feature>
<proteinExistence type="predicted"/>
<feature type="region of interest" description="Disordered" evidence="1">
    <location>
        <begin position="433"/>
        <end position="492"/>
    </location>
</feature>
<feature type="compositionally biased region" description="Pro residues" evidence="1">
    <location>
        <begin position="328"/>
        <end position="337"/>
    </location>
</feature>
<feature type="compositionally biased region" description="Low complexity" evidence="1">
    <location>
        <begin position="798"/>
        <end position="808"/>
    </location>
</feature>
<gene>
    <name evidence="2" type="ORF">BT96DRAFT_922410</name>
</gene>
<feature type="region of interest" description="Disordered" evidence="1">
    <location>
        <begin position="311"/>
        <end position="354"/>
    </location>
</feature>
<feature type="non-terminal residue" evidence="2">
    <location>
        <position position="1"/>
    </location>
</feature>
<protein>
    <submittedName>
        <fullName evidence="2">Uncharacterized protein</fullName>
    </submittedName>
</protein>
<dbReference type="OrthoDB" id="3228777at2759"/>
<feature type="compositionally biased region" description="Acidic residues" evidence="1">
    <location>
        <begin position="975"/>
        <end position="984"/>
    </location>
</feature>
<feature type="compositionally biased region" description="Polar residues" evidence="1">
    <location>
        <begin position="547"/>
        <end position="563"/>
    </location>
</feature>
<evidence type="ECO:0000313" key="2">
    <source>
        <dbReference type="EMBL" id="KAE9396068.1"/>
    </source>
</evidence>
<dbReference type="EMBL" id="ML769520">
    <property type="protein sequence ID" value="KAE9396068.1"/>
    <property type="molecule type" value="Genomic_DNA"/>
</dbReference>
<keyword evidence="3" id="KW-1185">Reference proteome</keyword>
<feature type="region of interest" description="Disordered" evidence="1">
    <location>
        <begin position="780"/>
        <end position="818"/>
    </location>
</feature>
<evidence type="ECO:0000313" key="3">
    <source>
        <dbReference type="Proteomes" id="UP000799118"/>
    </source>
</evidence>
<name>A0A6A4HEF3_9AGAR</name>
<evidence type="ECO:0000256" key="1">
    <source>
        <dbReference type="SAM" id="MobiDB-lite"/>
    </source>
</evidence>
<organism evidence="2 3">
    <name type="scientific">Gymnopus androsaceus JB14</name>
    <dbReference type="NCBI Taxonomy" id="1447944"/>
    <lineage>
        <taxon>Eukaryota</taxon>
        <taxon>Fungi</taxon>
        <taxon>Dikarya</taxon>
        <taxon>Basidiomycota</taxon>
        <taxon>Agaricomycotina</taxon>
        <taxon>Agaricomycetes</taxon>
        <taxon>Agaricomycetidae</taxon>
        <taxon>Agaricales</taxon>
        <taxon>Marasmiineae</taxon>
        <taxon>Omphalotaceae</taxon>
        <taxon>Gymnopus</taxon>
    </lineage>
</organism>
<dbReference type="Proteomes" id="UP000799118">
    <property type="component" value="Unassembled WGS sequence"/>
</dbReference>
<feature type="region of interest" description="Disordered" evidence="1">
    <location>
        <begin position="31"/>
        <end position="78"/>
    </location>
</feature>
<feature type="region of interest" description="Disordered" evidence="1">
    <location>
        <begin position="965"/>
        <end position="984"/>
    </location>
</feature>
<feature type="region of interest" description="Disordered" evidence="1">
    <location>
        <begin position="990"/>
        <end position="1034"/>
    </location>
</feature>
<feature type="compositionally biased region" description="Basic residues" evidence="1">
    <location>
        <begin position="392"/>
        <end position="402"/>
    </location>
</feature>
<feature type="compositionally biased region" description="Polar residues" evidence="1">
    <location>
        <begin position="991"/>
        <end position="1015"/>
    </location>
</feature>
<feature type="region of interest" description="Disordered" evidence="1">
    <location>
        <begin position="1060"/>
        <end position="1121"/>
    </location>
</feature>
<feature type="region of interest" description="Disordered" evidence="1">
    <location>
        <begin position="389"/>
        <end position="416"/>
    </location>
</feature>
<feature type="compositionally biased region" description="Low complexity" evidence="1">
    <location>
        <begin position="31"/>
        <end position="46"/>
    </location>
</feature>
<dbReference type="AlphaFoldDB" id="A0A6A4HEF3"/>